<dbReference type="Pfam" id="PF17900">
    <property type="entry name" value="Peptidase_M1_N"/>
    <property type="match status" value="1"/>
</dbReference>
<protein>
    <submittedName>
        <fullName evidence="4">Dolichyl-diphosphooligosaccharide--protein glycosyltransferase subunit 1</fullName>
    </submittedName>
</protein>
<evidence type="ECO:0000259" key="2">
    <source>
        <dbReference type="Pfam" id="PF17900"/>
    </source>
</evidence>
<dbReference type="Gene3D" id="2.60.40.1730">
    <property type="entry name" value="tricorn interacting facor f3 domain"/>
    <property type="match status" value="1"/>
</dbReference>
<sequence>MLLLILLLSLISQVECGFIPKKYELSLTTLFDRNDEFNGEATIHVGVTGSVKEFDLKVSKDLNVQKVTFTQGNTVQRGRANSIIQPTQIKMNEKENKVHATLLSAITPESIKEEGFITVEYKGKIGKKDAKKGLYFSSNNADLETDLKNGNAIYLFPILEDVAAPLTLSVIAPYRTGVETNLKDGEHKSFAGSPSSLFSNNFNSGNEKMKISDLKLKINAPRALILQSS</sequence>
<feature type="chain" id="PRO_5009309543" evidence="1">
    <location>
        <begin position="17"/>
        <end position="229"/>
    </location>
</feature>
<name>A0A1I7UVZ4_9PELO</name>
<dbReference type="WBParaSite" id="Csp11.Scaffold630.g19897.t2">
    <property type="protein sequence ID" value="Csp11.Scaffold630.g19897.t2"/>
    <property type="gene ID" value="Csp11.Scaffold630.g19897"/>
</dbReference>
<feature type="domain" description="Aminopeptidase N-like N-terminal" evidence="2">
    <location>
        <begin position="20"/>
        <end position="173"/>
    </location>
</feature>
<keyword evidence="3" id="KW-1185">Reference proteome</keyword>
<organism evidence="3 4">
    <name type="scientific">Caenorhabditis tropicalis</name>
    <dbReference type="NCBI Taxonomy" id="1561998"/>
    <lineage>
        <taxon>Eukaryota</taxon>
        <taxon>Metazoa</taxon>
        <taxon>Ecdysozoa</taxon>
        <taxon>Nematoda</taxon>
        <taxon>Chromadorea</taxon>
        <taxon>Rhabditida</taxon>
        <taxon>Rhabditina</taxon>
        <taxon>Rhabditomorpha</taxon>
        <taxon>Rhabditoidea</taxon>
        <taxon>Rhabditidae</taxon>
        <taxon>Peloderinae</taxon>
        <taxon>Caenorhabditis</taxon>
    </lineage>
</organism>
<evidence type="ECO:0000313" key="3">
    <source>
        <dbReference type="Proteomes" id="UP000095282"/>
    </source>
</evidence>
<dbReference type="InterPro" id="IPR045357">
    <property type="entry name" value="Aminopeptidase_N-like_N"/>
</dbReference>
<reference evidence="4" key="1">
    <citation type="submission" date="2016-11" db="UniProtKB">
        <authorList>
            <consortium name="WormBaseParasite"/>
        </authorList>
    </citation>
    <scope>IDENTIFICATION</scope>
</reference>
<evidence type="ECO:0000256" key="1">
    <source>
        <dbReference type="SAM" id="SignalP"/>
    </source>
</evidence>
<proteinExistence type="predicted"/>
<dbReference type="Proteomes" id="UP000095282">
    <property type="component" value="Unplaced"/>
</dbReference>
<dbReference type="InterPro" id="IPR042097">
    <property type="entry name" value="Aminopeptidase_N-like_N_sf"/>
</dbReference>
<dbReference type="eggNOG" id="ENOG502TJMM">
    <property type="taxonomic scope" value="Eukaryota"/>
</dbReference>
<accession>A0A1I7UVZ4</accession>
<evidence type="ECO:0000313" key="4">
    <source>
        <dbReference type="WBParaSite" id="Csp11.Scaffold630.g19897.t2"/>
    </source>
</evidence>
<feature type="signal peptide" evidence="1">
    <location>
        <begin position="1"/>
        <end position="16"/>
    </location>
</feature>
<keyword evidence="1" id="KW-0732">Signal</keyword>
<dbReference type="AlphaFoldDB" id="A0A1I7UVZ4"/>